<evidence type="ECO:0000313" key="1">
    <source>
        <dbReference type="EMBL" id="MBP1935378.1"/>
    </source>
</evidence>
<evidence type="ECO:0000313" key="2">
    <source>
        <dbReference type="Proteomes" id="UP001519273"/>
    </source>
</evidence>
<gene>
    <name evidence="1" type="ORF">J2Z20_000239</name>
</gene>
<accession>A0ABS4GYL8</accession>
<comment type="caution">
    <text evidence="1">The sequence shown here is derived from an EMBL/GenBank/DDBJ whole genome shotgun (WGS) entry which is preliminary data.</text>
</comment>
<dbReference type="EMBL" id="JAGGKP010000001">
    <property type="protein sequence ID" value="MBP1935378.1"/>
    <property type="molecule type" value="Genomic_DNA"/>
</dbReference>
<keyword evidence="2" id="KW-1185">Reference proteome</keyword>
<sequence length="60" mass="7053">MEQQQHIVNAEWHKQHHNRVAEFHKNHASKIEHGENGSGLLAKWERFVYNKGKALLKAIK</sequence>
<proteinExistence type="predicted"/>
<dbReference type="RefSeq" id="WP_209844573.1">
    <property type="nucleotide sequence ID" value="NZ_CBCRVE010000001.1"/>
</dbReference>
<organism evidence="1 2">
    <name type="scientific">Paenibacillus sediminis</name>
    <dbReference type="NCBI Taxonomy" id="664909"/>
    <lineage>
        <taxon>Bacteria</taxon>
        <taxon>Bacillati</taxon>
        <taxon>Bacillota</taxon>
        <taxon>Bacilli</taxon>
        <taxon>Bacillales</taxon>
        <taxon>Paenibacillaceae</taxon>
        <taxon>Paenibacillus</taxon>
    </lineage>
</organism>
<dbReference type="Proteomes" id="UP001519273">
    <property type="component" value="Unassembled WGS sequence"/>
</dbReference>
<protein>
    <submittedName>
        <fullName evidence="1">Uncharacterized protein</fullName>
    </submittedName>
</protein>
<name>A0ABS4GYL8_9BACL</name>
<reference evidence="1 2" key="1">
    <citation type="submission" date="2021-03" db="EMBL/GenBank/DDBJ databases">
        <title>Genomic Encyclopedia of Type Strains, Phase IV (KMG-IV): sequencing the most valuable type-strain genomes for metagenomic binning, comparative biology and taxonomic classification.</title>
        <authorList>
            <person name="Goeker M."/>
        </authorList>
    </citation>
    <scope>NUCLEOTIDE SEQUENCE [LARGE SCALE GENOMIC DNA]</scope>
    <source>
        <strain evidence="1 2">DSM 23491</strain>
    </source>
</reference>